<evidence type="ECO:0000313" key="1">
    <source>
        <dbReference type="EMBL" id="SVC38150.1"/>
    </source>
</evidence>
<dbReference type="EMBL" id="UINC01088160">
    <property type="protein sequence ID" value="SVC38150.1"/>
    <property type="molecule type" value="Genomic_DNA"/>
</dbReference>
<dbReference type="Gene3D" id="3.20.20.140">
    <property type="entry name" value="Metal-dependent hydrolases"/>
    <property type="match status" value="1"/>
</dbReference>
<feature type="non-terminal residue" evidence="1">
    <location>
        <position position="1"/>
    </location>
</feature>
<name>A0A382LNF1_9ZZZZ</name>
<protein>
    <recommendedName>
        <fullName evidence="2">Peptidase</fullName>
    </recommendedName>
</protein>
<proteinExistence type="predicted"/>
<dbReference type="PANTHER" id="PTHR10443:SF12">
    <property type="entry name" value="DIPEPTIDASE"/>
    <property type="match status" value="1"/>
</dbReference>
<sequence length="216" mass="24090">GAEAISKNFDSLDILYNLGLRSIGLVWSRPNIFANGVPFSFPKSPDTGPGLTELGKELVKKCDKKNIFIDLSHLNEKGFWDVAKLSTRPLIATHSNVHELSNHSRNLTNKQLSAIRETKGIVGLNFATAFLRSDGQMNPDTNLELLIKHFDHLISFLGEDGVAIGSDFDGAIVPNKIRDLGGINELKKTMINCGYNLSLLEKIFYKNWINFLEKNF</sequence>
<dbReference type="AlphaFoldDB" id="A0A382LNF1"/>
<dbReference type="GO" id="GO:0006508">
    <property type="term" value="P:proteolysis"/>
    <property type="evidence" value="ECO:0007669"/>
    <property type="project" value="InterPro"/>
</dbReference>
<dbReference type="Pfam" id="PF01244">
    <property type="entry name" value="Peptidase_M19"/>
    <property type="match status" value="1"/>
</dbReference>
<accession>A0A382LNF1</accession>
<dbReference type="InterPro" id="IPR008257">
    <property type="entry name" value="Pept_M19"/>
</dbReference>
<dbReference type="PROSITE" id="PS51365">
    <property type="entry name" value="RENAL_DIPEPTIDASE_2"/>
    <property type="match status" value="1"/>
</dbReference>
<evidence type="ECO:0008006" key="2">
    <source>
        <dbReference type="Google" id="ProtNLM"/>
    </source>
</evidence>
<reference evidence="1" key="1">
    <citation type="submission" date="2018-05" db="EMBL/GenBank/DDBJ databases">
        <authorList>
            <person name="Lanie J.A."/>
            <person name="Ng W.-L."/>
            <person name="Kazmierczak K.M."/>
            <person name="Andrzejewski T.M."/>
            <person name="Davidsen T.M."/>
            <person name="Wayne K.J."/>
            <person name="Tettelin H."/>
            <person name="Glass J.I."/>
            <person name="Rusch D."/>
            <person name="Podicherti R."/>
            <person name="Tsui H.-C.T."/>
            <person name="Winkler M.E."/>
        </authorList>
    </citation>
    <scope>NUCLEOTIDE SEQUENCE</scope>
</reference>
<dbReference type="InterPro" id="IPR032466">
    <property type="entry name" value="Metal_Hydrolase"/>
</dbReference>
<dbReference type="GO" id="GO:0070573">
    <property type="term" value="F:metallodipeptidase activity"/>
    <property type="evidence" value="ECO:0007669"/>
    <property type="project" value="InterPro"/>
</dbReference>
<organism evidence="1">
    <name type="scientific">marine metagenome</name>
    <dbReference type="NCBI Taxonomy" id="408172"/>
    <lineage>
        <taxon>unclassified sequences</taxon>
        <taxon>metagenomes</taxon>
        <taxon>ecological metagenomes</taxon>
    </lineage>
</organism>
<dbReference type="SUPFAM" id="SSF51556">
    <property type="entry name" value="Metallo-dependent hydrolases"/>
    <property type="match status" value="1"/>
</dbReference>
<dbReference type="PANTHER" id="PTHR10443">
    <property type="entry name" value="MICROSOMAL DIPEPTIDASE"/>
    <property type="match status" value="1"/>
</dbReference>
<gene>
    <name evidence="1" type="ORF">METZ01_LOCUS291004</name>
</gene>